<organism evidence="1 2">
    <name type="scientific">Trifolium subterraneum</name>
    <name type="common">Subterranean clover</name>
    <dbReference type="NCBI Taxonomy" id="3900"/>
    <lineage>
        <taxon>Eukaryota</taxon>
        <taxon>Viridiplantae</taxon>
        <taxon>Streptophyta</taxon>
        <taxon>Embryophyta</taxon>
        <taxon>Tracheophyta</taxon>
        <taxon>Spermatophyta</taxon>
        <taxon>Magnoliopsida</taxon>
        <taxon>eudicotyledons</taxon>
        <taxon>Gunneridae</taxon>
        <taxon>Pentapetalae</taxon>
        <taxon>rosids</taxon>
        <taxon>fabids</taxon>
        <taxon>Fabales</taxon>
        <taxon>Fabaceae</taxon>
        <taxon>Papilionoideae</taxon>
        <taxon>50 kb inversion clade</taxon>
        <taxon>NPAAA clade</taxon>
        <taxon>Hologalegina</taxon>
        <taxon>IRL clade</taxon>
        <taxon>Trifolieae</taxon>
        <taxon>Trifolium</taxon>
    </lineage>
</organism>
<evidence type="ECO:0000313" key="2">
    <source>
        <dbReference type="Proteomes" id="UP000242715"/>
    </source>
</evidence>
<reference evidence="2" key="1">
    <citation type="journal article" date="2017" name="Front. Plant Sci.">
        <title>Climate Clever Clovers: New Paradigm to Reduce the Environmental Footprint of Ruminants by Breeding Low Methanogenic Forages Utilizing Haplotype Variation.</title>
        <authorList>
            <person name="Kaur P."/>
            <person name="Appels R."/>
            <person name="Bayer P.E."/>
            <person name="Keeble-Gagnere G."/>
            <person name="Wang J."/>
            <person name="Hirakawa H."/>
            <person name="Shirasawa K."/>
            <person name="Vercoe P."/>
            <person name="Stefanova K."/>
            <person name="Durmic Z."/>
            <person name="Nichols P."/>
            <person name="Revell C."/>
            <person name="Isobe S.N."/>
            <person name="Edwards D."/>
            <person name="Erskine W."/>
        </authorList>
    </citation>
    <scope>NUCLEOTIDE SEQUENCE [LARGE SCALE GENOMIC DNA]</scope>
    <source>
        <strain evidence="2">cv. Daliak</strain>
    </source>
</reference>
<name>A0A2Z6NP53_TRISU</name>
<sequence length="75" mass="8255">MAFVKTSTKATKCDEASLAIVHVDKPQPLFVAPIVSSYNERIRPVLDALENLTHLNIAQEGIQLPTIVVEKLNLT</sequence>
<proteinExistence type="predicted"/>
<dbReference type="OrthoDB" id="5061070at2759"/>
<dbReference type="Proteomes" id="UP000242715">
    <property type="component" value="Unassembled WGS sequence"/>
</dbReference>
<dbReference type="EMBL" id="DF974177">
    <property type="protein sequence ID" value="GAU46098.1"/>
    <property type="molecule type" value="Genomic_DNA"/>
</dbReference>
<dbReference type="AlphaFoldDB" id="A0A2Z6NP53"/>
<keyword evidence="2" id="KW-1185">Reference proteome</keyword>
<accession>A0A2Z6NP53</accession>
<gene>
    <name evidence="1" type="ORF">TSUD_95700</name>
</gene>
<evidence type="ECO:0000313" key="1">
    <source>
        <dbReference type="EMBL" id="GAU46098.1"/>
    </source>
</evidence>
<protein>
    <submittedName>
        <fullName evidence="1">Uncharacterized protein</fullName>
    </submittedName>
</protein>